<feature type="transmembrane region" description="Helical" evidence="1">
    <location>
        <begin position="337"/>
        <end position="355"/>
    </location>
</feature>
<dbReference type="EMBL" id="CP112998">
    <property type="protein sequence ID" value="WAC12212.1"/>
    <property type="molecule type" value="Genomic_DNA"/>
</dbReference>
<evidence type="ECO:0000313" key="3">
    <source>
        <dbReference type="EMBL" id="WAC12212.1"/>
    </source>
</evidence>
<reference evidence="3" key="1">
    <citation type="submission" date="2022-11" db="EMBL/GenBank/DDBJ databases">
        <title>Dyadobacter pollutisoli sp. nov., isolated from plastic dumped soil.</title>
        <authorList>
            <person name="Kim J.M."/>
            <person name="Kim K.R."/>
            <person name="Lee J.K."/>
            <person name="Hao L."/>
            <person name="Jeon C.O."/>
        </authorList>
    </citation>
    <scope>NUCLEOTIDE SEQUENCE</scope>
    <source>
        <strain evidence="3">U1</strain>
    </source>
</reference>
<dbReference type="RefSeq" id="WP_244821922.1">
    <property type="nucleotide sequence ID" value="NZ_CP112998.1"/>
</dbReference>
<dbReference type="PANTHER" id="PTHR23028">
    <property type="entry name" value="ACETYLTRANSFERASE"/>
    <property type="match status" value="1"/>
</dbReference>
<dbReference type="InterPro" id="IPR050879">
    <property type="entry name" value="Acyltransferase_3"/>
</dbReference>
<dbReference type="AlphaFoldDB" id="A0A9E8SPS2"/>
<keyword evidence="1" id="KW-1133">Transmembrane helix</keyword>
<evidence type="ECO:0000313" key="4">
    <source>
        <dbReference type="Proteomes" id="UP001164653"/>
    </source>
</evidence>
<protein>
    <submittedName>
        <fullName evidence="3">Acyltransferase</fullName>
    </submittedName>
</protein>
<feature type="transmembrane region" description="Helical" evidence="1">
    <location>
        <begin position="44"/>
        <end position="64"/>
    </location>
</feature>
<keyword evidence="1" id="KW-0812">Transmembrane</keyword>
<keyword evidence="4" id="KW-1185">Reference proteome</keyword>
<keyword evidence="1" id="KW-0472">Membrane</keyword>
<feature type="transmembrane region" description="Helical" evidence="1">
    <location>
        <begin position="256"/>
        <end position="277"/>
    </location>
</feature>
<keyword evidence="3" id="KW-0012">Acyltransferase</keyword>
<feature type="transmembrane region" description="Helical" evidence="1">
    <location>
        <begin position="198"/>
        <end position="218"/>
    </location>
</feature>
<evidence type="ECO:0000259" key="2">
    <source>
        <dbReference type="Pfam" id="PF01757"/>
    </source>
</evidence>
<dbReference type="GO" id="GO:0009103">
    <property type="term" value="P:lipopolysaccharide biosynthetic process"/>
    <property type="evidence" value="ECO:0007669"/>
    <property type="project" value="TreeGrafter"/>
</dbReference>
<dbReference type="Pfam" id="PF01757">
    <property type="entry name" value="Acyl_transf_3"/>
    <property type="match status" value="1"/>
</dbReference>
<sequence length="380" mass="44439">MSNNAQFRDVYFPQLDGLRAIAVGLVIVFHWLPDRQGVNMIANGPLGVTLFFVLSGFLITRILLENKVDIEEEGIFSLYRAFMTRRILRIFPIYYLVLICIWFLQYNTFIDPIETQLYTHPAYYLFYGSNFLIDKFSNWADVLSIYWTLAVEEQFYIFWPLIIWKVPNRFLKTVVIGVIFLALLTRGVLFFLENNAGVLVPTCLDSFGMGALWAIILAEDKAAEKFVRNIRWWAVYGALVFFILCTADQRSLFEALFFRTGASIFCLYLVAKASYGTGFKSYFGRFIENRFIRYVGKISYGIYMYHMLIPYLIVPLMIKLFRRLFHVEVRLTEQSNIILSLFLLVGVAALSWYFVEKPFIRLKKRFQVSRVKPGYVEMTS</sequence>
<keyword evidence="3" id="KW-0808">Transferase</keyword>
<feature type="transmembrane region" description="Helical" evidence="1">
    <location>
        <begin position="87"/>
        <end position="104"/>
    </location>
</feature>
<gene>
    <name evidence="3" type="ORF">ON006_31370</name>
</gene>
<feature type="transmembrane region" description="Helical" evidence="1">
    <location>
        <begin position="298"/>
        <end position="317"/>
    </location>
</feature>
<name>A0A9E8SPS2_9BACT</name>
<dbReference type="Proteomes" id="UP001164653">
    <property type="component" value="Chromosome"/>
</dbReference>
<organism evidence="3 4">
    <name type="scientific">Dyadobacter pollutisoli</name>
    <dbReference type="NCBI Taxonomy" id="2910158"/>
    <lineage>
        <taxon>Bacteria</taxon>
        <taxon>Pseudomonadati</taxon>
        <taxon>Bacteroidota</taxon>
        <taxon>Cytophagia</taxon>
        <taxon>Cytophagales</taxon>
        <taxon>Spirosomataceae</taxon>
        <taxon>Dyadobacter</taxon>
    </lineage>
</organism>
<dbReference type="PANTHER" id="PTHR23028:SF53">
    <property type="entry name" value="ACYL_TRANSF_3 DOMAIN-CONTAINING PROTEIN"/>
    <property type="match status" value="1"/>
</dbReference>
<evidence type="ECO:0000256" key="1">
    <source>
        <dbReference type="SAM" id="Phobius"/>
    </source>
</evidence>
<accession>A0A9E8SPS2</accession>
<dbReference type="GO" id="GO:0016020">
    <property type="term" value="C:membrane"/>
    <property type="evidence" value="ECO:0007669"/>
    <property type="project" value="TreeGrafter"/>
</dbReference>
<feature type="transmembrane region" description="Helical" evidence="1">
    <location>
        <begin position="170"/>
        <end position="192"/>
    </location>
</feature>
<feature type="transmembrane region" description="Helical" evidence="1">
    <location>
        <begin position="230"/>
        <end position="250"/>
    </location>
</feature>
<dbReference type="InterPro" id="IPR002656">
    <property type="entry name" value="Acyl_transf_3_dom"/>
</dbReference>
<feature type="domain" description="Acyltransferase 3" evidence="2">
    <location>
        <begin position="14"/>
        <end position="355"/>
    </location>
</feature>
<feature type="transmembrane region" description="Helical" evidence="1">
    <location>
        <begin position="145"/>
        <end position="163"/>
    </location>
</feature>
<proteinExistence type="predicted"/>
<dbReference type="GO" id="GO:0016747">
    <property type="term" value="F:acyltransferase activity, transferring groups other than amino-acyl groups"/>
    <property type="evidence" value="ECO:0007669"/>
    <property type="project" value="InterPro"/>
</dbReference>
<dbReference type="KEGG" id="dpf:ON006_31370"/>